<evidence type="ECO:0000313" key="2">
    <source>
        <dbReference type="EMBL" id="VDM91727.1"/>
    </source>
</evidence>
<dbReference type="Pfam" id="PF17921">
    <property type="entry name" value="Integrase_H2C2"/>
    <property type="match status" value="1"/>
</dbReference>
<dbReference type="EMBL" id="UYRW01003882">
    <property type="protein sequence ID" value="VDM91727.1"/>
    <property type="molecule type" value="Genomic_DNA"/>
</dbReference>
<reference evidence="2 3" key="2">
    <citation type="submission" date="2018-08" db="EMBL/GenBank/DDBJ databases">
        <authorList>
            <person name="Laetsch R D."/>
            <person name="Stevens L."/>
            <person name="Kumar S."/>
            <person name="Blaxter L. M."/>
        </authorList>
    </citation>
    <scope>NUCLEOTIDE SEQUENCE [LARGE SCALE GENOMIC DNA]</scope>
</reference>
<gene>
    <name evidence="2" type="ORF">NOO_LOCUS8802</name>
</gene>
<evidence type="ECO:0000259" key="1">
    <source>
        <dbReference type="Pfam" id="PF17921"/>
    </source>
</evidence>
<dbReference type="STRING" id="42157.A0A182EL13"/>
<keyword evidence="3" id="KW-1185">Reference proteome</keyword>
<dbReference type="WBParaSite" id="nOo.2.0.1.t08802-RA">
    <property type="protein sequence ID" value="nOo.2.0.1.t08802-RA"/>
    <property type="gene ID" value="nOo.2.0.1.g08802"/>
</dbReference>
<dbReference type="PANTHER" id="PTHR47331">
    <property type="entry name" value="PHD-TYPE DOMAIN-CONTAINING PROTEIN"/>
    <property type="match status" value="1"/>
</dbReference>
<protein>
    <submittedName>
        <fullName evidence="4">Integrase_H2C2 domain-containing protein</fullName>
    </submittedName>
</protein>
<organism evidence="4">
    <name type="scientific">Onchocerca ochengi</name>
    <name type="common">Filarial nematode worm</name>
    <dbReference type="NCBI Taxonomy" id="42157"/>
    <lineage>
        <taxon>Eukaryota</taxon>
        <taxon>Metazoa</taxon>
        <taxon>Ecdysozoa</taxon>
        <taxon>Nematoda</taxon>
        <taxon>Chromadorea</taxon>
        <taxon>Rhabditida</taxon>
        <taxon>Spirurina</taxon>
        <taxon>Spiruromorpha</taxon>
        <taxon>Filarioidea</taxon>
        <taxon>Onchocercidae</taxon>
        <taxon>Onchocerca</taxon>
    </lineage>
</organism>
<accession>A0A182EL13</accession>
<reference evidence="4" key="1">
    <citation type="submission" date="2016-06" db="UniProtKB">
        <authorList>
            <consortium name="WormBaseParasite"/>
        </authorList>
    </citation>
    <scope>IDENTIFICATION</scope>
</reference>
<dbReference type="Proteomes" id="UP000271087">
    <property type="component" value="Unassembled WGS sequence"/>
</dbReference>
<dbReference type="InterPro" id="IPR041588">
    <property type="entry name" value="Integrase_H2C2"/>
</dbReference>
<evidence type="ECO:0000313" key="4">
    <source>
        <dbReference type="WBParaSite" id="nOo.2.0.1.t08802-RA"/>
    </source>
</evidence>
<feature type="domain" description="Integrase zinc-binding" evidence="1">
    <location>
        <begin position="142"/>
        <end position="191"/>
    </location>
</feature>
<name>A0A182EL13_ONCOC</name>
<proteinExistence type="predicted"/>
<dbReference type="OrthoDB" id="5872779at2759"/>
<evidence type="ECO:0000313" key="3">
    <source>
        <dbReference type="Proteomes" id="UP000271087"/>
    </source>
</evidence>
<dbReference type="Gene3D" id="1.10.340.70">
    <property type="match status" value="1"/>
</dbReference>
<dbReference type="AlphaFoldDB" id="A0A182EL13"/>
<dbReference type="PANTHER" id="PTHR47331:SF1">
    <property type="entry name" value="GAG-LIKE PROTEIN"/>
    <property type="match status" value="1"/>
</dbReference>
<sequence>MELERSEVIVWSDSRCVLHWIKNHSRLLPKSVQNRIEEIRKAKFAFRHIPSENNSADIATKGLNPLKLSNFKPWWEGPRWLKRDGSKWPQWEYNIDEEHDGYENNQENEKILAMVTQRNINKTSIKIVDDNRFSKMSRHNRITEPIIQEKHEEMYHVGVAHTISRLRKTFWIPKEKARVKRVLNKYMGCKRWMAKPFKLPIMPKYPESRVTRSRAFARIGLDYLGPYRPKPKLDYQKDGSPYSPISQQEPGQILLVKETEAPPGTWKLAKIRTIGQQGEELAEQLEHEVDEIAEVIKRDIAEITKR</sequence>